<evidence type="ECO:0000313" key="1">
    <source>
        <dbReference type="EMBL" id="VFS86778.1"/>
    </source>
</evidence>
<organism evidence="1 2">
    <name type="scientific">Raoultella terrigena</name>
    <name type="common">Klebsiella terrigena</name>
    <dbReference type="NCBI Taxonomy" id="577"/>
    <lineage>
        <taxon>Bacteria</taxon>
        <taxon>Pseudomonadati</taxon>
        <taxon>Pseudomonadota</taxon>
        <taxon>Gammaproteobacteria</taxon>
        <taxon>Enterobacterales</taxon>
        <taxon>Enterobacteriaceae</taxon>
        <taxon>Klebsiella/Raoultella group</taxon>
        <taxon>Raoultella</taxon>
    </lineage>
</organism>
<sequence length="80" mass="9367">MSNDDGFHMVKIYFDSLKFTKIIQSSLFFTIKLISRLIQSYHSHHLIISKLLPGYIMRVLYLRLPGAAGILFYFPDLSRE</sequence>
<gene>
    <name evidence="1" type="ORF">NCTC13038_05445</name>
</gene>
<protein>
    <submittedName>
        <fullName evidence="1">Uncharacterized protein</fullName>
    </submittedName>
</protein>
<dbReference type="Proteomes" id="UP000332594">
    <property type="component" value="Unassembled WGS sequence"/>
</dbReference>
<accession>A0A485CPY3</accession>
<dbReference type="AlphaFoldDB" id="A0A485CPY3"/>
<name>A0A485CPY3_RAOTE</name>
<proteinExistence type="predicted"/>
<evidence type="ECO:0000313" key="2">
    <source>
        <dbReference type="Proteomes" id="UP000332594"/>
    </source>
</evidence>
<dbReference type="EMBL" id="CAADJG010000002">
    <property type="protein sequence ID" value="VFS86778.1"/>
    <property type="molecule type" value="Genomic_DNA"/>
</dbReference>
<reference evidence="1 2" key="1">
    <citation type="submission" date="2019-03" db="EMBL/GenBank/DDBJ databases">
        <authorList>
            <consortium name="Pathogen Informatics"/>
        </authorList>
    </citation>
    <scope>NUCLEOTIDE SEQUENCE [LARGE SCALE GENOMIC DNA]</scope>
    <source>
        <strain evidence="1 2">NCTC13038</strain>
    </source>
</reference>